<dbReference type="EMBL" id="FNDS01000014">
    <property type="protein sequence ID" value="SDI64164.1"/>
    <property type="molecule type" value="Genomic_DNA"/>
</dbReference>
<keyword evidence="1" id="KW-0732">Signal</keyword>
<dbReference type="PANTHER" id="PTHR37625">
    <property type="entry name" value="OUTER MEMBRANE LIPOPROTEIN-RELATED"/>
    <property type="match status" value="1"/>
</dbReference>
<organism evidence="2 3">
    <name type="scientific">Pseudomonas panipatensis</name>
    <dbReference type="NCBI Taxonomy" id="428992"/>
    <lineage>
        <taxon>Bacteria</taxon>
        <taxon>Pseudomonadati</taxon>
        <taxon>Pseudomonadota</taxon>
        <taxon>Gammaproteobacteria</taxon>
        <taxon>Pseudomonadales</taxon>
        <taxon>Pseudomonadaceae</taxon>
        <taxon>Pseudomonas</taxon>
    </lineage>
</organism>
<dbReference type="InterPro" id="IPR017734">
    <property type="entry name" value="T6SS_SciN"/>
</dbReference>
<dbReference type="OrthoDB" id="7021080at2"/>
<protein>
    <submittedName>
        <fullName evidence="2">Type VI secretion system protein VasD</fullName>
    </submittedName>
</protein>
<dbReference type="Proteomes" id="UP000199636">
    <property type="component" value="Unassembled WGS sequence"/>
</dbReference>
<proteinExistence type="predicted"/>
<evidence type="ECO:0000313" key="2">
    <source>
        <dbReference type="EMBL" id="SDI64164.1"/>
    </source>
</evidence>
<dbReference type="AlphaFoldDB" id="A0A1G8M8A0"/>
<accession>A0A1G8M8A0</accession>
<sequence length="178" mass="19201">MSRTVFKSLALAALGAWLGGCGLTQTVTDASTSTAKAIFYKQVKTLHLDFSGRAAMNTDATDMSALSVPTLVRVYQLRDGKALEKATYEALLGDGNAVLGADLLDERAVVVKPGEGAQLNVPMDKAAQFVAVVALFRQPDTQKNNWRLLLGRDDLDPDRARVIELGDNQLTLRPLAKE</sequence>
<dbReference type="PANTHER" id="PTHR37625:SF4">
    <property type="entry name" value="OUTER MEMBRANE LIPOPROTEIN"/>
    <property type="match status" value="1"/>
</dbReference>
<gene>
    <name evidence="2" type="ORF">SAMN05216272_11410</name>
</gene>
<dbReference type="STRING" id="428992.SAMN05216272_11410"/>
<dbReference type="NCBIfam" id="TIGR03352">
    <property type="entry name" value="VI_chp_3"/>
    <property type="match status" value="1"/>
</dbReference>
<feature type="chain" id="PRO_5011489695" evidence="1">
    <location>
        <begin position="19"/>
        <end position="178"/>
    </location>
</feature>
<reference evidence="3" key="1">
    <citation type="submission" date="2016-10" db="EMBL/GenBank/DDBJ databases">
        <authorList>
            <person name="Varghese N."/>
            <person name="Submissions S."/>
        </authorList>
    </citation>
    <scope>NUCLEOTIDE SEQUENCE [LARGE SCALE GENOMIC DNA]</scope>
    <source>
        <strain evidence="3">CCM 7469</strain>
    </source>
</reference>
<dbReference type="RefSeq" id="WP_090267697.1">
    <property type="nucleotide sequence ID" value="NZ_FNDS01000014.1"/>
</dbReference>
<name>A0A1G8M8A0_9PSED</name>
<dbReference type="Gene3D" id="2.60.40.4150">
    <property type="entry name" value="Type VI secretion system, lipoprotein SciN"/>
    <property type="match status" value="1"/>
</dbReference>
<dbReference type="PROSITE" id="PS51257">
    <property type="entry name" value="PROKAR_LIPOPROTEIN"/>
    <property type="match status" value="1"/>
</dbReference>
<dbReference type="InterPro" id="IPR038706">
    <property type="entry name" value="Type_VI_SciN-like_sf"/>
</dbReference>
<feature type="signal peptide" evidence="1">
    <location>
        <begin position="1"/>
        <end position="18"/>
    </location>
</feature>
<keyword evidence="3" id="KW-1185">Reference proteome</keyword>
<evidence type="ECO:0000256" key="1">
    <source>
        <dbReference type="SAM" id="SignalP"/>
    </source>
</evidence>
<dbReference type="Pfam" id="PF12790">
    <property type="entry name" value="T6SS-SciN"/>
    <property type="match status" value="1"/>
</dbReference>
<evidence type="ECO:0000313" key="3">
    <source>
        <dbReference type="Proteomes" id="UP000199636"/>
    </source>
</evidence>